<name>A0A9W7SXC1_9PEZI</name>
<gene>
    <name evidence="2" type="ORF">Tdes44962_MAKER08135</name>
</gene>
<dbReference type="EMBL" id="RIBY02000680">
    <property type="protein sequence ID" value="KAH9838854.1"/>
    <property type="molecule type" value="Genomic_DNA"/>
</dbReference>
<dbReference type="Proteomes" id="UP001138500">
    <property type="component" value="Unassembled WGS sequence"/>
</dbReference>
<dbReference type="AlphaFoldDB" id="A0A9W7SXC1"/>
<organism evidence="2 3">
    <name type="scientific">Teratosphaeria destructans</name>
    <dbReference type="NCBI Taxonomy" id="418781"/>
    <lineage>
        <taxon>Eukaryota</taxon>
        <taxon>Fungi</taxon>
        <taxon>Dikarya</taxon>
        <taxon>Ascomycota</taxon>
        <taxon>Pezizomycotina</taxon>
        <taxon>Dothideomycetes</taxon>
        <taxon>Dothideomycetidae</taxon>
        <taxon>Mycosphaerellales</taxon>
        <taxon>Teratosphaeriaceae</taxon>
        <taxon>Teratosphaeria</taxon>
    </lineage>
</organism>
<evidence type="ECO:0000313" key="3">
    <source>
        <dbReference type="Proteomes" id="UP001138500"/>
    </source>
</evidence>
<sequence length="313" mass="34422">MAIKLTKPEIAALIKEIPDDLREKTWGRHRRSTAEFLTGGLRYSYEMTADQKSRLTANCKLLGVHRLSPPSAQQLASLSGPFGADDLTGWEGADRVLMGKVLNWIALNVAPPEQWEGGGRWLQRGEVPPLIEGALARAGKKRGVSDKTVASSSREAVERVDGGLTEAAVRDATATWARRSVRFSKKPLADSDSETDDAKAHASPAPPSKPRRPSQSLSLQPQEPKSARPSQTPPPRQDFDFSELVVYLRAEHQLAPCDEGDQKKVLELGQSVADRQVRKAEKKVEIWGRRVEALMGRMKDKGMVSLSDDDGDE</sequence>
<accession>A0A9W7SXC1</accession>
<protein>
    <submittedName>
        <fullName evidence="2">Uncharacterized protein</fullName>
    </submittedName>
</protein>
<keyword evidence="3" id="KW-1185">Reference proteome</keyword>
<reference evidence="2 3" key="1">
    <citation type="journal article" date="2018" name="IMA Fungus">
        <title>IMA Genome-F 10: Nine draft genome sequences of Claviceps purpurea s.lat., including C. arundinis, C. humidiphila, and C. cf. spartinae, pseudomolecules for the pitch canker pathogen Fusarium circinatum, draft genome of Davidsoniella eucalypti, Grosmannia galeiformis, Quambalaria eucalypti, and Teratosphaeria destructans.</title>
        <authorList>
            <person name="Wingfield B.D."/>
            <person name="Liu M."/>
            <person name="Nguyen H.D."/>
            <person name="Lane F.A."/>
            <person name="Morgan S.W."/>
            <person name="De Vos L."/>
            <person name="Wilken P.M."/>
            <person name="Duong T.A."/>
            <person name="Aylward J."/>
            <person name="Coetzee M.P."/>
            <person name="Dadej K."/>
            <person name="De Beer Z.W."/>
            <person name="Findlay W."/>
            <person name="Havenga M."/>
            <person name="Kolarik M."/>
            <person name="Menzies J.G."/>
            <person name="Naidoo K."/>
            <person name="Pochopski O."/>
            <person name="Shoukouhi P."/>
            <person name="Santana Q.C."/>
            <person name="Seifert K.A."/>
            <person name="Soal N."/>
            <person name="Steenkamp E.T."/>
            <person name="Tatham C.T."/>
            <person name="van der Nest M.A."/>
            <person name="Wingfield M.J."/>
        </authorList>
    </citation>
    <scope>NUCLEOTIDE SEQUENCE [LARGE SCALE GENOMIC DNA]</scope>
    <source>
        <strain evidence="2">CMW44962</strain>
    </source>
</reference>
<proteinExistence type="predicted"/>
<feature type="region of interest" description="Disordered" evidence="1">
    <location>
        <begin position="186"/>
        <end position="238"/>
    </location>
</feature>
<comment type="caution">
    <text evidence="2">The sequence shown here is derived from an EMBL/GenBank/DDBJ whole genome shotgun (WGS) entry which is preliminary data.</text>
</comment>
<reference evidence="2 3" key="2">
    <citation type="journal article" date="2021" name="Curr. Genet.">
        <title>Genetic response to nitrogen starvation in the aggressive Eucalyptus foliar pathogen Teratosphaeria destructans.</title>
        <authorList>
            <person name="Havenga M."/>
            <person name="Wingfield B.D."/>
            <person name="Wingfield M.J."/>
            <person name="Dreyer L.L."/>
            <person name="Roets F."/>
            <person name="Aylward J."/>
        </authorList>
    </citation>
    <scope>NUCLEOTIDE SEQUENCE [LARGE SCALE GENOMIC DNA]</scope>
    <source>
        <strain evidence="2">CMW44962</strain>
    </source>
</reference>
<evidence type="ECO:0000313" key="2">
    <source>
        <dbReference type="EMBL" id="KAH9838854.1"/>
    </source>
</evidence>
<feature type="region of interest" description="Disordered" evidence="1">
    <location>
        <begin position="139"/>
        <end position="160"/>
    </location>
</feature>
<evidence type="ECO:0000256" key="1">
    <source>
        <dbReference type="SAM" id="MobiDB-lite"/>
    </source>
</evidence>